<evidence type="ECO:0000313" key="3">
    <source>
        <dbReference type="EMBL" id="MFD0868433.1"/>
    </source>
</evidence>
<dbReference type="PROSITE" id="PS50006">
    <property type="entry name" value="FHA_DOMAIN"/>
    <property type="match status" value="1"/>
</dbReference>
<name>A0ABW3D4S9_9BACL</name>
<keyword evidence="1" id="KW-0812">Transmembrane</keyword>
<dbReference type="PANTHER" id="PTHR23308">
    <property type="entry name" value="NUCLEAR INHIBITOR OF PROTEIN PHOSPHATASE-1"/>
    <property type="match status" value="1"/>
</dbReference>
<reference evidence="4" key="1">
    <citation type="journal article" date="2019" name="Int. J. Syst. Evol. Microbiol.">
        <title>The Global Catalogue of Microorganisms (GCM) 10K type strain sequencing project: providing services to taxonomists for standard genome sequencing and annotation.</title>
        <authorList>
            <consortium name="The Broad Institute Genomics Platform"/>
            <consortium name="The Broad Institute Genome Sequencing Center for Infectious Disease"/>
            <person name="Wu L."/>
            <person name="Ma J."/>
        </authorList>
    </citation>
    <scope>NUCLEOTIDE SEQUENCE [LARGE SCALE GENOMIC DNA]</scope>
    <source>
        <strain evidence="4">CCUG 57263</strain>
    </source>
</reference>
<feature type="domain" description="FHA" evidence="2">
    <location>
        <begin position="427"/>
        <end position="479"/>
    </location>
</feature>
<evidence type="ECO:0000259" key="2">
    <source>
        <dbReference type="PROSITE" id="PS50006"/>
    </source>
</evidence>
<feature type="transmembrane region" description="Helical" evidence="1">
    <location>
        <begin position="242"/>
        <end position="260"/>
    </location>
</feature>
<evidence type="ECO:0000256" key="1">
    <source>
        <dbReference type="SAM" id="Phobius"/>
    </source>
</evidence>
<dbReference type="InterPro" id="IPR008984">
    <property type="entry name" value="SMAD_FHA_dom_sf"/>
</dbReference>
<evidence type="ECO:0000313" key="4">
    <source>
        <dbReference type="Proteomes" id="UP001597120"/>
    </source>
</evidence>
<dbReference type="Pfam" id="PF00498">
    <property type="entry name" value="FHA"/>
    <property type="match status" value="1"/>
</dbReference>
<dbReference type="Gene3D" id="2.60.200.20">
    <property type="match status" value="1"/>
</dbReference>
<keyword evidence="4" id="KW-1185">Reference proteome</keyword>
<accession>A0ABW3D4S9</accession>
<organism evidence="3 4">
    <name type="scientific">Paenibacillus residui</name>
    <dbReference type="NCBI Taxonomy" id="629724"/>
    <lineage>
        <taxon>Bacteria</taxon>
        <taxon>Bacillati</taxon>
        <taxon>Bacillota</taxon>
        <taxon>Bacilli</taxon>
        <taxon>Bacillales</taxon>
        <taxon>Paenibacillaceae</taxon>
        <taxon>Paenibacillus</taxon>
    </lineage>
</organism>
<dbReference type="SUPFAM" id="SSF49879">
    <property type="entry name" value="SMAD/FHA domain"/>
    <property type="match status" value="1"/>
</dbReference>
<proteinExistence type="predicted"/>
<dbReference type="RefSeq" id="WP_379286393.1">
    <property type="nucleotide sequence ID" value="NZ_JBHTIU010000012.1"/>
</dbReference>
<comment type="caution">
    <text evidence="3">The sequence shown here is derived from an EMBL/GenBank/DDBJ whole genome shotgun (WGS) entry which is preliminary data.</text>
</comment>
<keyword evidence="1" id="KW-0472">Membrane</keyword>
<dbReference type="InterPro" id="IPR000253">
    <property type="entry name" value="FHA_dom"/>
</dbReference>
<dbReference type="InterPro" id="IPR045962">
    <property type="entry name" value="DUF6382"/>
</dbReference>
<dbReference type="Proteomes" id="UP001597120">
    <property type="component" value="Unassembled WGS sequence"/>
</dbReference>
<dbReference type="Pfam" id="PF19909">
    <property type="entry name" value="DUF6382"/>
    <property type="match status" value="1"/>
</dbReference>
<sequence>MTTLLYGLKCEMDRQHGCYLVLSGEPPLTPDDVVLLEHKMLETYTVPRQLPIEFEQQNRKIRLRYETTSFIPLSEAVKQSRLSEQQFYTFLYTLVAALDDCKIYMLSEDRYVLKEEFIYIGQRHDDIHLLYLPLKELSGKGSAQEDLVRLADYLAKHTYVEQSENWRKLQMLLSGGRFSLMELKSVLLEAMERQLLEESKPNEIELPAPQITENRKIDSPVVPEDDLNFGTERALSTSSGKLIVLLGTVFLIAVWAFYWTEPSEGLLYIGLGTSLLLVDGIYILHKMGRLSLTFRSNKHQEGKDATVGSESAADIMESFRSTALEPAVPGFSRTLSKESHWEHRASSGMGAEREELTFSNVSPGGNTAAVLNHSSTLTEQTTLLVPQDATVLLTPEGIEAISGPARPYLEVKREDETEKVPISDDVFRIGRSQEAVHYVEDTIGVSRIHLEISRSEEQEGYFVQDLGSKNGSYLNEERLIPYRKYAVQAEDRIKIATVEMIFKNPS</sequence>
<protein>
    <submittedName>
        <fullName evidence="3">DUF6382 domain-containing protein</fullName>
    </submittedName>
</protein>
<dbReference type="EMBL" id="JBHTIU010000012">
    <property type="protein sequence ID" value="MFD0868433.1"/>
    <property type="molecule type" value="Genomic_DNA"/>
</dbReference>
<feature type="transmembrane region" description="Helical" evidence="1">
    <location>
        <begin position="266"/>
        <end position="285"/>
    </location>
</feature>
<dbReference type="SMART" id="SM00240">
    <property type="entry name" value="FHA"/>
    <property type="match status" value="1"/>
</dbReference>
<dbReference type="CDD" id="cd00060">
    <property type="entry name" value="FHA"/>
    <property type="match status" value="1"/>
</dbReference>
<gene>
    <name evidence="3" type="ORF">ACFQ03_04685</name>
</gene>
<dbReference type="InterPro" id="IPR050923">
    <property type="entry name" value="Cell_Proc_Reg/RNA_Proc"/>
</dbReference>
<keyword evidence="1" id="KW-1133">Transmembrane helix</keyword>